<feature type="binding site" evidence="5">
    <location>
        <begin position="509"/>
        <end position="516"/>
    </location>
    <ligand>
        <name>ATP</name>
        <dbReference type="ChEBI" id="CHEBI:30616"/>
    </ligand>
</feature>
<dbReference type="OrthoDB" id="3156807at2759"/>
<dbReference type="AlphaFoldDB" id="A0A0C3QQ42"/>
<name>A0A0C3QQ42_9AGAM</name>
<dbReference type="Proteomes" id="UP000054248">
    <property type="component" value="Unassembled WGS sequence"/>
</dbReference>
<evidence type="ECO:0000256" key="4">
    <source>
        <dbReference type="ARBA" id="ARBA00022840"/>
    </source>
</evidence>
<dbReference type="PANTHER" id="PTHR21529">
    <property type="entry name" value="MAMMARY TURMOR VIRUS RECEPTOR HOMOLOG 1, 2 MTVR1, 2"/>
    <property type="match status" value="1"/>
</dbReference>
<evidence type="ECO:0000313" key="9">
    <source>
        <dbReference type="Proteomes" id="UP000054248"/>
    </source>
</evidence>
<dbReference type="GO" id="GO:0004386">
    <property type="term" value="F:helicase activity"/>
    <property type="evidence" value="ECO:0007669"/>
    <property type="project" value="UniProtKB-UniRule"/>
</dbReference>
<dbReference type="EMBL" id="KN822971">
    <property type="protein sequence ID" value="KIO30541.1"/>
    <property type="molecule type" value="Genomic_DNA"/>
</dbReference>
<evidence type="ECO:0000256" key="3">
    <source>
        <dbReference type="ARBA" id="ARBA00022806"/>
    </source>
</evidence>
<dbReference type="Pfam" id="PF00580">
    <property type="entry name" value="UvrD-helicase"/>
    <property type="match status" value="1"/>
</dbReference>
<dbReference type="PROSITE" id="PS51198">
    <property type="entry name" value="UVRD_HELICASE_ATP_BIND"/>
    <property type="match status" value="1"/>
</dbReference>
<feature type="region of interest" description="Disordered" evidence="6">
    <location>
        <begin position="178"/>
        <end position="199"/>
    </location>
</feature>
<dbReference type="InterPro" id="IPR014016">
    <property type="entry name" value="UvrD-like_ATP-bd"/>
</dbReference>
<dbReference type="Gene3D" id="3.40.50.300">
    <property type="entry name" value="P-loop containing nucleotide triphosphate hydrolases"/>
    <property type="match status" value="1"/>
</dbReference>
<keyword evidence="9" id="KW-1185">Reference proteome</keyword>
<keyword evidence="3 5" id="KW-0347">Helicase</keyword>
<dbReference type="GO" id="GO:0005524">
    <property type="term" value="F:ATP binding"/>
    <property type="evidence" value="ECO:0007669"/>
    <property type="project" value="UniProtKB-UniRule"/>
</dbReference>
<feature type="domain" description="UvrD-like helicase ATP-binding" evidence="7">
    <location>
        <begin position="488"/>
        <end position="847"/>
    </location>
</feature>
<accession>A0A0C3QQ42</accession>
<keyword evidence="1 5" id="KW-0547">Nucleotide-binding</keyword>
<dbReference type="HOGENOM" id="CLU_008853_0_0_1"/>
<dbReference type="STRING" id="1051891.A0A0C3QQ42"/>
<dbReference type="GO" id="GO:0016787">
    <property type="term" value="F:hydrolase activity"/>
    <property type="evidence" value="ECO:0007669"/>
    <property type="project" value="UniProtKB-UniRule"/>
</dbReference>
<dbReference type="SUPFAM" id="SSF52540">
    <property type="entry name" value="P-loop containing nucleoside triphosphate hydrolases"/>
    <property type="match status" value="1"/>
</dbReference>
<organism evidence="8 9">
    <name type="scientific">Tulasnella calospora MUT 4182</name>
    <dbReference type="NCBI Taxonomy" id="1051891"/>
    <lineage>
        <taxon>Eukaryota</taxon>
        <taxon>Fungi</taxon>
        <taxon>Dikarya</taxon>
        <taxon>Basidiomycota</taxon>
        <taxon>Agaricomycotina</taxon>
        <taxon>Agaricomycetes</taxon>
        <taxon>Cantharellales</taxon>
        <taxon>Tulasnellaceae</taxon>
        <taxon>Tulasnella</taxon>
    </lineage>
</organism>
<proteinExistence type="predicted"/>
<evidence type="ECO:0000313" key="8">
    <source>
        <dbReference type="EMBL" id="KIO30541.1"/>
    </source>
</evidence>
<evidence type="ECO:0000256" key="2">
    <source>
        <dbReference type="ARBA" id="ARBA00022801"/>
    </source>
</evidence>
<keyword evidence="4 5" id="KW-0067">ATP-binding</keyword>
<evidence type="ECO:0000256" key="5">
    <source>
        <dbReference type="PROSITE-ProRule" id="PRU00560"/>
    </source>
</evidence>
<dbReference type="InterPro" id="IPR027417">
    <property type="entry name" value="P-loop_NTPase"/>
</dbReference>
<sequence>MASTLQTTLAFDFETALAKFVANGSVNTQDAVEEAVFDLLIAMQAVDCDVPSLLAAVSRKITGLLEAVMTSRNDPAFTLRGRVLKALQKGSRSPNPAFIACAERLGRFFLRLPQSITLDHSVMARHLAFSAILGSPESLESEYFIAKKEKPVVQVSPKPSKALKSSKRKTRFVPLDLFTEEPPKTKNRRKSKALALPEELPSPSAAANSLAAAPSFSEQLTDCLTAYFTACLEDRVQEIALQYLFGILNPPVPAVRPPARRPNLTEPRLSTPETAIVESPKYLGETTKSTLGDWPVMVSQRGIKHLRYYIARDRNTFSRIERIIRLLSLGSFTESNHSKLLDQDHGVPIYTADLGGDLRLVYHIDFGAPTGTGFESQFIRIFGVYPTSKIVLGFWKAVGAHLGGRGDEYIKRCTGLAGTRGRSKGVKTVSPLVSHPMDVSHWNQQSADVEVEEDHRLELHRILSLEKFVPLSHTFFDAIQKFNEANFMFSVAPPENEIIKYPSSCLVLGRSGTGKTTCMVFRMIGLDVAAKKSGQILRQMFVTQSRTLARKVRLYCAQLMQTETDSVLASAFKPSQELSLLDMDENAEEEGVLPAKFSELDDCHFPLFITYDQLCKLLEADFDLQLNPSALPAARTARARNKKSSARQPLISFEYFDSKIWPHMDHRVKRGLHSALVYSEFMGIIKGSETSMGKPRRYLDQIDYESQNNRSLSGDTTERSRVYTLFEAYQKLRPSASYDIADRVHLLTTFLRDQGVPGKPIDFLYVDEAQDNLMIDAALLRTLCPNPHGLFFAGDTAQTISVGSAFRFSELKAFLYRLEREDAHVKRGGRPPIDPRFFQLSTNYRSHSGIVKAAAFIVDLLNSYFQHSIDSLAPEVANVDVCGNATRFDTL</sequence>
<dbReference type="InterPro" id="IPR039904">
    <property type="entry name" value="TRANK1"/>
</dbReference>
<keyword evidence="2 5" id="KW-0378">Hydrolase</keyword>
<evidence type="ECO:0000259" key="7">
    <source>
        <dbReference type="PROSITE" id="PS51198"/>
    </source>
</evidence>
<reference evidence="8 9" key="1">
    <citation type="submission" date="2014-04" db="EMBL/GenBank/DDBJ databases">
        <authorList>
            <consortium name="DOE Joint Genome Institute"/>
            <person name="Kuo A."/>
            <person name="Girlanda M."/>
            <person name="Perotto S."/>
            <person name="Kohler A."/>
            <person name="Nagy L.G."/>
            <person name="Floudas D."/>
            <person name="Copeland A."/>
            <person name="Barry K.W."/>
            <person name="Cichocki N."/>
            <person name="Veneault-Fourrey C."/>
            <person name="LaButti K."/>
            <person name="Lindquist E.A."/>
            <person name="Lipzen A."/>
            <person name="Lundell T."/>
            <person name="Morin E."/>
            <person name="Murat C."/>
            <person name="Sun H."/>
            <person name="Tunlid A."/>
            <person name="Henrissat B."/>
            <person name="Grigoriev I.V."/>
            <person name="Hibbett D.S."/>
            <person name="Martin F."/>
            <person name="Nordberg H.P."/>
            <person name="Cantor M.N."/>
            <person name="Hua S.X."/>
        </authorList>
    </citation>
    <scope>NUCLEOTIDE SEQUENCE [LARGE SCALE GENOMIC DNA]</scope>
    <source>
        <strain evidence="8 9">MUT 4182</strain>
    </source>
</reference>
<protein>
    <recommendedName>
        <fullName evidence="7">UvrD-like helicase ATP-binding domain-containing protein</fullName>
    </recommendedName>
</protein>
<dbReference type="PANTHER" id="PTHR21529:SF4">
    <property type="entry name" value="TPR AND ANKYRIN REPEAT-CONTAINING PROTEIN 1"/>
    <property type="match status" value="1"/>
</dbReference>
<reference evidence="9" key="2">
    <citation type="submission" date="2015-01" db="EMBL/GenBank/DDBJ databases">
        <title>Evolutionary Origins and Diversification of the Mycorrhizal Mutualists.</title>
        <authorList>
            <consortium name="DOE Joint Genome Institute"/>
            <consortium name="Mycorrhizal Genomics Consortium"/>
            <person name="Kohler A."/>
            <person name="Kuo A."/>
            <person name="Nagy L.G."/>
            <person name="Floudas D."/>
            <person name="Copeland A."/>
            <person name="Barry K.W."/>
            <person name="Cichocki N."/>
            <person name="Veneault-Fourrey C."/>
            <person name="LaButti K."/>
            <person name="Lindquist E.A."/>
            <person name="Lipzen A."/>
            <person name="Lundell T."/>
            <person name="Morin E."/>
            <person name="Murat C."/>
            <person name="Riley R."/>
            <person name="Ohm R."/>
            <person name="Sun H."/>
            <person name="Tunlid A."/>
            <person name="Henrissat B."/>
            <person name="Grigoriev I.V."/>
            <person name="Hibbett D.S."/>
            <person name="Martin F."/>
        </authorList>
    </citation>
    <scope>NUCLEOTIDE SEQUENCE [LARGE SCALE GENOMIC DNA]</scope>
    <source>
        <strain evidence="9">MUT 4182</strain>
    </source>
</reference>
<evidence type="ECO:0000256" key="6">
    <source>
        <dbReference type="SAM" id="MobiDB-lite"/>
    </source>
</evidence>
<evidence type="ECO:0000256" key="1">
    <source>
        <dbReference type="ARBA" id="ARBA00022741"/>
    </source>
</evidence>
<gene>
    <name evidence="8" type="ORF">M407DRAFT_20429</name>
</gene>